<dbReference type="AlphaFoldDB" id="A0A2N5T1Q2"/>
<dbReference type="Pfam" id="PF19259">
    <property type="entry name" value="Ty3_capsid"/>
    <property type="match status" value="1"/>
</dbReference>
<name>A0A2N5T1Q2_9BASI</name>
<keyword evidence="4" id="KW-1185">Reference proteome</keyword>
<dbReference type="EMBL" id="PGCJ01000813">
    <property type="protein sequence ID" value="PLW19414.1"/>
    <property type="molecule type" value="Genomic_DNA"/>
</dbReference>
<sequence length="214" mass="25418">MDAQMEDARVNATRDEMLHTLQQQVQQLAASNANYQNQLTHQNEQLRQALQERHQERHKHEPRAESAKLPEFNGKGDVDLWIRKFEAILRNQRYTEDRWTDTAIECLKDGAEAVWYNLANEMDTDKIPWATFKKKLTEQFDYAHHQYDARVAIHFLKYNTADDYINKFKRLAFKLPKMGEEDKKFYFLMNLPGHLQQKILGEKCKTLDDMCLLL</sequence>
<organism evidence="3 4">
    <name type="scientific">Puccinia coronata f. sp. avenae</name>
    <dbReference type="NCBI Taxonomy" id="200324"/>
    <lineage>
        <taxon>Eukaryota</taxon>
        <taxon>Fungi</taxon>
        <taxon>Dikarya</taxon>
        <taxon>Basidiomycota</taxon>
        <taxon>Pucciniomycotina</taxon>
        <taxon>Pucciniomycetes</taxon>
        <taxon>Pucciniales</taxon>
        <taxon>Pucciniaceae</taxon>
        <taxon>Puccinia</taxon>
    </lineage>
</organism>
<reference evidence="3 4" key="1">
    <citation type="submission" date="2017-11" db="EMBL/GenBank/DDBJ databases">
        <title>De novo assembly and phasing of dikaryotic genomes from two isolates of Puccinia coronata f. sp. avenae, the causal agent of oat crown rust.</title>
        <authorList>
            <person name="Miller M.E."/>
            <person name="Zhang Y."/>
            <person name="Omidvar V."/>
            <person name="Sperschneider J."/>
            <person name="Schwessinger B."/>
            <person name="Raley C."/>
            <person name="Palmer J.M."/>
            <person name="Garnica D."/>
            <person name="Upadhyaya N."/>
            <person name="Rathjen J."/>
            <person name="Taylor J.M."/>
            <person name="Park R.F."/>
            <person name="Dodds P.N."/>
            <person name="Hirsch C.D."/>
            <person name="Kianian S.F."/>
            <person name="Figueroa M."/>
        </authorList>
    </citation>
    <scope>NUCLEOTIDE SEQUENCE [LARGE SCALE GENOMIC DNA]</scope>
    <source>
        <strain evidence="3">12NC29</strain>
    </source>
</reference>
<comment type="caution">
    <text evidence="3">The sequence shown here is derived from an EMBL/GenBank/DDBJ whole genome shotgun (WGS) entry which is preliminary data.</text>
</comment>
<proteinExistence type="predicted"/>
<dbReference type="Proteomes" id="UP000235388">
    <property type="component" value="Unassembled WGS sequence"/>
</dbReference>
<feature type="region of interest" description="Disordered" evidence="1">
    <location>
        <begin position="50"/>
        <end position="71"/>
    </location>
</feature>
<evidence type="ECO:0000259" key="2">
    <source>
        <dbReference type="Pfam" id="PF19259"/>
    </source>
</evidence>
<feature type="domain" description="Ty3 transposon capsid-like protein" evidence="2">
    <location>
        <begin position="62"/>
        <end position="209"/>
    </location>
</feature>
<dbReference type="InterPro" id="IPR045358">
    <property type="entry name" value="Ty3_capsid"/>
</dbReference>
<evidence type="ECO:0000313" key="3">
    <source>
        <dbReference type="EMBL" id="PLW19414.1"/>
    </source>
</evidence>
<evidence type="ECO:0000256" key="1">
    <source>
        <dbReference type="SAM" id="MobiDB-lite"/>
    </source>
</evidence>
<evidence type="ECO:0000313" key="4">
    <source>
        <dbReference type="Proteomes" id="UP000235388"/>
    </source>
</evidence>
<protein>
    <recommendedName>
        <fullName evidence="2">Ty3 transposon capsid-like protein domain-containing protein</fullName>
    </recommendedName>
</protein>
<gene>
    <name evidence="3" type="ORF">PCANC_06347</name>
</gene>
<accession>A0A2N5T1Q2</accession>